<sequence>MTAMPNISCRYMVMKHGHIDPKKITHLLASQIDVPKIIYMMYILAQYAFLTARTPHFN</sequence>
<evidence type="ECO:0000313" key="2">
    <source>
        <dbReference type="Proteomes" id="UP001206925"/>
    </source>
</evidence>
<dbReference type="Proteomes" id="UP001206925">
    <property type="component" value="Unassembled WGS sequence"/>
</dbReference>
<protein>
    <submittedName>
        <fullName evidence="1">Uncharacterized protein</fullName>
    </submittedName>
</protein>
<gene>
    <name evidence="1" type="ORF">M8C21_023248</name>
</gene>
<keyword evidence="2" id="KW-1185">Reference proteome</keyword>
<name>A0AAD5CY85_AMBAR</name>
<evidence type="ECO:0000313" key="1">
    <source>
        <dbReference type="EMBL" id="KAI7750563.1"/>
    </source>
</evidence>
<reference evidence="1" key="1">
    <citation type="submission" date="2022-06" db="EMBL/GenBank/DDBJ databases">
        <title>Uncovering the hologenomic basis of an extraordinary plant invasion.</title>
        <authorList>
            <person name="Bieker V.C."/>
            <person name="Martin M.D."/>
            <person name="Gilbert T."/>
            <person name="Hodgins K."/>
            <person name="Battlay P."/>
            <person name="Petersen B."/>
            <person name="Wilson J."/>
        </authorList>
    </citation>
    <scope>NUCLEOTIDE SEQUENCE</scope>
    <source>
        <strain evidence="1">AA19_3_7</strain>
        <tissue evidence="1">Leaf</tissue>
    </source>
</reference>
<comment type="caution">
    <text evidence="1">The sequence shown here is derived from an EMBL/GenBank/DDBJ whole genome shotgun (WGS) entry which is preliminary data.</text>
</comment>
<dbReference type="EMBL" id="JAMZMK010006123">
    <property type="protein sequence ID" value="KAI7750563.1"/>
    <property type="molecule type" value="Genomic_DNA"/>
</dbReference>
<accession>A0AAD5CY85</accession>
<proteinExistence type="predicted"/>
<dbReference type="AlphaFoldDB" id="A0AAD5CY85"/>
<organism evidence="1 2">
    <name type="scientific">Ambrosia artemisiifolia</name>
    <name type="common">Common ragweed</name>
    <dbReference type="NCBI Taxonomy" id="4212"/>
    <lineage>
        <taxon>Eukaryota</taxon>
        <taxon>Viridiplantae</taxon>
        <taxon>Streptophyta</taxon>
        <taxon>Embryophyta</taxon>
        <taxon>Tracheophyta</taxon>
        <taxon>Spermatophyta</taxon>
        <taxon>Magnoliopsida</taxon>
        <taxon>eudicotyledons</taxon>
        <taxon>Gunneridae</taxon>
        <taxon>Pentapetalae</taxon>
        <taxon>asterids</taxon>
        <taxon>campanulids</taxon>
        <taxon>Asterales</taxon>
        <taxon>Asteraceae</taxon>
        <taxon>Asteroideae</taxon>
        <taxon>Heliantheae alliance</taxon>
        <taxon>Heliantheae</taxon>
        <taxon>Ambrosia</taxon>
    </lineage>
</organism>